<keyword evidence="7" id="KW-1185">Reference proteome</keyword>
<feature type="signal peptide" evidence="3">
    <location>
        <begin position="1"/>
        <end position="24"/>
    </location>
</feature>
<dbReference type="InterPro" id="IPR048389">
    <property type="entry name" value="YciQ-like_C"/>
</dbReference>
<evidence type="ECO:0000256" key="1">
    <source>
        <dbReference type="SAM" id="MobiDB-lite"/>
    </source>
</evidence>
<feature type="domain" description="Predicted membrane protein YciQ-like C-terminal" evidence="5">
    <location>
        <begin position="302"/>
        <end position="554"/>
    </location>
</feature>
<dbReference type="InterPro" id="IPR018702">
    <property type="entry name" value="DUF2207"/>
</dbReference>
<dbReference type="Proteomes" id="UP001596306">
    <property type="component" value="Unassembled WGS sequence"/>
</dbReference>
<feature type="compositionally biased region" description="Low complexity" evidence="1">
    <location>
        <begin position="588"/>
        <end position="606"/>
    </location>
</feature>
<feature type="transmembrane region" description="Helical" evidence="2">
    <location>
        <begin position="443"/>
        <end position="464"/>
    </location>
</feature>
<keyword evidence="2" id="KW-0472">Membrane</keyword>
<evidence type="ECO:0000313" key="7">
    <source>
        <dbReference type="Proteomes" id="UP001596306"/>
    </source>
</evidence>
<accession>A0ABW1VHC6</accession>
<feature type="region of interest" description="Disordered" evidence="1">
    <location>
        <begin position="588"/>
        <end position="625"/>
    </location>
</feature>
<dbReference type="RefSeq" id="WP_386733042.1">
    <property type="nucleotide sequence ID" value="NZ_JBHSTP010000004.1"/>
</dbReference>
<dbReference type="Pfam" id="PF20990">
    <property type="entry name" value="DUF2207_C"/>
    <property type="match status" value="1"/>
</dbReference>
<sequence length="625" mass="65442">MRRFAISLLLAAAFVITVPAAAAAAAPADAADRAANGSAVVAVRSSTDDFSFDSMHADFELGIDGDGRSTLRTTEALVARFPDVDQNHGIRRAIPRHYRGHLTDVEVMGVTDENGSPRGFETETSEDGDFLLVTIADADYVHGVQSYVITYTQRDVILFANDSENEEFYWDVNGTGWAQPFGEVTASLRIDPALVPKLNGDTACYEGVLGNTTSCTAMASAADGDAWLVTARATDLAPFENLTVAIGFRPGTFVPRDDSFFSSGWSIAGLGAAIAAFLTAIGAWIARMTVWRDHPGRGMVIPEYLPPKGVNLLEAADACGRKAKAMPAQFLSFAVRHKVRVVERKKHAYALEAVTSEGLDPTESEIFGALFSLSGTRDLSKPDTILSGRLRSVGSAASEGMLGNGYRVKRGGGLRGLLVVVGAIAAGASLLFGIIALDNEVGSGWPVLAFIAAVLFAVLTFGLASRIRPLTEKGAELRDYLAGMKLYIGLAEQERLRVLQSPEGALRSSLRPDPDEVVPADAAAGGSPGPQVLKLYERMLPFAVLFGQEKDWAAVLSDYYEREGTAPDWYAGSGPFNAAVFSSGIGSFSSSSSSSWSSSSSSSSSGGSSGGGSSGGGGGGGGGGV</sequence>
<feature type="chain" id="PRO_5046911407" evidence="3">
    <location>
        <begin position="25"/>
        <end position="625"/>
    </location>
</feature>
<organism evidence="6 7">
    <name type="scientific">Luethyella okanaganae</name>
    <dbReference type="NCBI Taxonomy" id="69372"/>
    <lineage>
        <taxon>Bacteria</taxon>
        <taxon>Bacillati</taxon>
        <taxon>Actinomycetota</taxon>
        <taxon>Actinomycetes</taxon>
        <taxon>Micrococcales</taxon>
        <taxon>Microbacteriaceae</taxon>
        <taxon>Luethyella</taxon>
    </lineage>
</organism>
<evidence type="ECO:0000259" key="4">
    <source>
        <dbReference type="Pfam" id="PF09972"/>
    </source>
</evidence>
<proteinExistence type="predicted"/>
<gene>
    <name evidence="6" type="ORF">ACFQB0_14540</name>
</gene>
<feature type="region of interest" description="Disordered" evidence="1">
    <location>
        <begin position="506"/>
        <end position="526"/>
    </location>
</feature>
<dbReference type="Pfam" id="PF09972">
    <property type="entry name" value="DUF2207"/>
    <property type="match status" value="1"/>
</dbReference>
<feature type="transmembrane region" description="Helical" evidence="2">
    <location>
        <begin position="265"/>
        <end position="286"/>
    </location>
</feature>
<keyword evidence="3" id="KW-0732">Signal</keyword>
<feature type="transmembrane region" description="Helical" evidence="2">
    <location>
        <begin position="417"/>
        <end position="437"/>
    </location>
</feature>
<name>A0ABW1VHC6_9MICO</name>
<evidence type="ECO:0000259" key="5">
    <source>
        <dbReference type="Pfam" id="PF20990"/>
    </source>
</evidence>
<keyword evidence="2" id="KW-0812">Transmembrane</keyword>
<dbReference type="EMBL" id="JBHSTP010000004">
    <property type="protein sequence ID" value="MFC6357326.1"/>
    <property type="molecule type" value="Genomic_DNA"/>
</dbReference>
<protein>
    <submittedName>
        <fullName evidence="6">DUF2207 family protein</fullName>
    </submittedName>
</protein>
<feature type="compositionally biased region" description="Gly residues" evidence="1">
    <location>
        <begin position="607"/>
        <end position="625"/>
    </location>
</feature>
<reference evidence="7" key="1">
    <citation type="journal article" date="2019" name="Int. J. Syst. Evol. Microbiol.">
        <title>The Global Catalogue of Microorganisms (GCM) 10K type strain sequencing project: providing services to taxonomists for standard genome sequencing and annotation.</title>
        <authorList>
            <consortium name="The Broad Institute Genomics Platform"/>
            <consortium name="The Broad Institute Genome Sequencing Center for Infectious Disease"/>
            <person name="Wu L."/>
            <person name="Ma J."/>
        </authorList>
    </citation>
    <scope>NUCLEOTIDE SEQUENCE [LARGE SCALE GENOMIC DNA]</scope>
    <source>
        <strain evidence="7">CCUG 43304</strain>
    </source>
</reference>
<evidence type="ECO:0000256" key="2">
    <source>
        <dbReference type="SAM" id="Phobius"/>
    </source>
</evidence>
<comment type="caution">
    <text evidence="6">The sequence shown here is derived from an EMBL/GenBank/DDBJ whole genome shotgun (WGS) entry which is preliminary data.</text>
</comment>
<evidence type="ECO:0000313" key="6">
    <source>
        <dbReference type="EMBL" id="MFC6357326.1"/>
    </source>
</evidence>
<feature type="domain" description="DUF2207" evidence="4">
    <location>
        <begin position="60"/>
        <end position="246"/>
    </location>
</feature>
<keyword evidence="2" id="KW-1133">Transmembrane helix</keyword>
<evidence type="ECO:0000256" key="3">
    <source>
        <dbReference type="SAM" id="SignalP"/>
    </source>
</evidence>